<proteinExistence type="inferred from homology"/>
<feature type="compositionally biased region" description="Polar residues" evidence="5">
    <location>
        <begin position="266"/>
        <end position="282"/>
    </location>
</feature>
<feature type="compositionally biased region" description="Acidic residues" evidence="5">
    <location>
        <begin position="241"/>
        <end position="265"/>
    </location>
</feature>
<dbReference type="PROSITE" id="PS50059">
    <property type="entry name" value="FKBP_PPIASE"/>
    <property type="match status" value="1"/>
</dbReference>
<keyword evidence="2 3" id="KW-0697">Rotamase</keyword>
<organism evidence="7 8">
    <name type="scientific">Gramella jeungdoensis</name>
    <dbReference type="NCBI Taxonomy" id="708091"/>
    <lineage>
        <taxon>Bacteria</taxon>
        <taxon>Pseudomonadati</taxon>
        <taxon>Bacteroidota</taxon>
        <taxon>Flavobacteriia</taxon>
        <taxon>Flavobacteriales</taxon>
        <taxon>Flavobacteriaceae</taxon>
        <taxon>Christiangramia</taxon>
    </lineage>
</organism>
<keyword evidence="8" id="KW-1185">Reference proteome</keyword>
<dbReference type="EC" id="5.2.1.8" evidence="4"/>
<dbReference type="GO" id="GO:0003755">
    <property type="term" value="F:peptidyl-prolyl cis-trans isomerase activity"/>
    <property type="evidence" value="ECO:0007669"/>
    <property type="project" value="UniProtKB-UniRule"/>
</dbReference>
<dbReference type="AlphaFoldDB" id="A0A4Y8AVU3"/>
<name>A0A4Y8AVU3_9FLAO</name>
<keyword evidence="3 4" id="KW-0413">Isomerase</keyword>
<evidence type="ECO:0000259" key="6">
    <source>
        <dbReference type="PROSITE" id="PS50059"/>
    </source>
</evidence>
<accession>A0A4Y8AVU3</accession>
<feature type="region of interest" description="Disordered" evidence="5">
    <location>
        <begin position="241"/>
        <end position="282"/>
    </location>
</feature>
<dbReference type="EMBL" id="SNQI01000001">
    <property type="protein sequence ID" value="TEW76620.1"/>
    <property type="molecule type" value="Genomic_DNA"/>
</dbReference>
<dbReference type="Pfam" id="PF00254">
    <property type="entry name" value="FKBP_C"/>
    <property type="match status" value="1"/>
</dbReference>
<sequence length="282" mass="31151">MKIKNILVLFVIGLVIFSCKKDDDDSDNYDAAGQSIIDDSVLIDYLKTHYLNEEDGGIWTITNGETPLIGQVNTQDIIYNDVAYKLYYLRQNEGSSIAPSAVDSIYATYTGMLLDSTVFDSKTTFSWNIGSSPAILSGLIPGWQYGFSNFKGGTVVQNEDESFDFEDYGKGILFIPSGLAYRNISQGLIEKNSPLIFEIELKNVNLIDHDLDGVDSKFEDLNGDNNFTNDDTDEDGIYNYLDDDDDGDGVLTIDEDANGDGDPTNDDSNSNGIPDYLDNTTK</sequence>
<gene>
    <name evidence="7" type="ORF">E2488_01870</name>
</gene>
<dbReference type="PROSITE" id="PS51257">
    <property type="entry name" value="PROKAR_LIPOPROTEIN"/>
    <property type="match status" value="1"/>
</dbReference>
<dbReference type="Gene3D" id="3.10.50.40">
    <property type="match status" value="1"/>
</dbReference>
<protein>
    <recommendedName>
        <fullName evidence="4">Peptidyl-prolyl cis-trans isomerase</fullName>
        <ecNumber evidence="4">5.2.1.8</ecNumber>
    </recommendedName>
</protein>
<evidence type="ECO:0000313" key="8">
    <source>
        <dbReference type="Proteomes" id="UP000298517"/>
    </source>
</evidence>
<dbReference type="InterPro" id="IPR046357">
    <property type="entry name" value="PPIase_dom_sf"/>
</dbReference>
<evidence type="ECO:0000256" key="1">
    <source>
        <dbReference type="ARBA" id="ARBA00000971"/>
    </source>
</evidence>
<evidence type="ECO:0000256" key="2">
    <source>
        <dbReference type="ARBA" id="ARBA00023110"/>
    </source>
</evidence>
<dbReference type="OrthoDB" id="1424215at2"/>
<dbReference type="Proteomes" id="UP000298517">
    <property type="component" value="Unassembled WGS sequence"/>
</dbReference>
<dbReference type="RefSeq" id="WP_134246631.1">
    <property type="nucleotide sequence ID" value="NZ_SNQI01000001.1"/>
</dbReference>
<feature type="domain" description="PPIase FKBP-type" evidence="6">
    <location>
        <begin position="102"/>
        <end position="205"/>
    </location>
</feature>
<dbReference type="SUPFAM" id="SSF54534">
    <property type="entry name" value="FKBP-like"/>
    <property type="match status" value="1"/>
</dbReference>
<evidence type="ECO:0000256" key="3">
    <source>
        <dbReference type="PROSITE-ProRule" id="PRU00277"/>
    </source>
</evidence>
<comment type="caution">
    <text evidence="7">The sequence shown here is derived from an EMBL/GenBank/DDBJ whole genome shotgun (WGS) entry which is preliminary data.</text>
</comment>
<evidence type="ECO:0000256" key="5">
    <source>
        <dbReference type="SAM" id="MobiDB-lite"/>
    </source>
</evidence>
<evidence type="ECO:0000256" key="4">
    <source>
        <dbReference type="RuleBase" id="RU003915"/>
    </source>
</evidence>
<evidence type="ECO:0000313" key="7">
    <source>
        <dbReference type="EMBL" id="TEW76620.1"/>
    </source>
</evidence>
<dbReference type="InterPro" id="IPR001179">
    <property type="entry name" value="PPIase_FKBP_dom"/>
</dbReference>
<reference evidence="7 8" key="1">
    <citation type="journal article" date="2011" name="J. Microbiol.">
        <title>Gramella jeungdoensis sp. nov., isolated from a solar saltern in Korea.</title>
        <authorList>
            <person name="Joung Y."/>
            <person name="Kim H."/>
            <person name="Jang T."/>
            <person name="Ahn T.S."/>
            <person name="Joh K."/>
        </authorList>
    </citation>
    <scope>NUCLEOTIDE SEQUENCE [LARGE SCALE GENOMIC DNA]</scope>
    <source>
        <strain evidence="7 8">KCTC 23123</strain>
    </source>
</reference>
<comment type="similarity">
    <text evidence="4">Belongs to the FKBP-type PPIase family.</text>
</comment>
<comment type="catalytic activity">
    <reaction evidence="1 3 4">
        <text>[protein]-peptidylproline (omega=180) = [protein]-peptidylproline (omega=0)</text>
        <dbReference type="Rhea" id="RHEA:16237"/>
        <dbReference type="Rhea" id="RHEA-COMP:10747"/>
        <dbReference type="Rhea" id="RHEA-COMP:10748"/>
        <dbReference type="ChEBI" id="CHEBI:83833"/>
        <dbReference type="ChEBI" id="CHEBI:83834"/>
        <dbReference type="EC" id="5.2.1.8"/>
    </reaction>
</comment>